<keyword evidence="6" id="KW-0413">Isomerase</keyword>
<evidence type="ECO:0000256" key="4">
    <source>
        <dbReference type="ARBA" id="ARBA00033164"/>
    </source>
</evidence>
<gene>
    <name evidence="6" type="ORF">ACEN34_09135</name>
</gene>
<dbReference type="GO" id="GO:0016853">
    <property type="term" value="F:isomerase activity"/>
    <property type="evidence" value="ECO:0007669"/>
    <property type="project" value="UniProtKB-KW"/>
</dbReference>
<dbReference type="PANTHER" id="PTHR21600:SF87">
    <property type="entry name" value="RNA PSEUDOURIDYLATE SYNTHASE DOMAIN-CONTAINING PROTEIN 1"/>
    <property type="match status" value="1"/>
</dbReference>
<comment type="similarity">
    <text evidence="2">Belongs to the pseudouridine synthase RluA family.</text>
</comment>
<dbReference type="InterPro" id="IPR050188">
    <property type="entry name" value="RluA_PseudoU_synthase"/>
</dbReference>
<proteinExistence type="inferred from homology"/>
<sequence>MQFSWRNQGVAIKVALFLQHQGFSKRLLQQLKYHGQTWINGQPSRLIDQLPASAQIQIKLPAESGDPLAALSSQPLNILYETADWLVLNKPANVASVPGPQTGTDTIVSRVRGYLLRQHSENVVPHLMSRLDYGTSGVLLVAKHAFAQSRATTSDSLMREKIYLALVAGTVKVEHGMISLPIGRRSDQIAGIIDLAGKTARTEFWRQAYLPELDATLLKVSLHTGRRHQIRIHCQAIGHPLLGDSLYGGPMNLEIQRPALHAWQLIFNDPFTQRKQKITAPLPTDLQNLLKSKHSQ</sequence>
<organism evidence="6 7">
    <name type="scientific">Loigolactobacillus zhaoyuanensis</name>
    <dbReference type="NCBI Taxonomy" id="2486017"/>
    <lineage>
        <taxon>Bacteria</taxon>
        <taxon>Bacillati</taxon>
        <taxon>Bacillota</taxon>
        <taxon>Bacilli</taxon>
        <taxon>Lactobacillales</taxon>
        <taxon>Lactobacillaceae</taxon>
        <taxon>Loigolactobacillus</taxon>
    </lineage>
</organism>
<dbReference type="Gene3D" id="3.30.2350.10">
    <property type="entry name" value="Pseudouridine synthase"/>
    <property type="match status" value="1"/>
</dbReference>
<comment type="caution">
    <text evidence="6">The sequence shown here is derived from an EMBL/GenBank/DDBJ whole genome shotgun (WGS) entry which is preliminary data.</text>
</comment>
<reference evidence="6 7" key="1">
    <citation type="submission" date="2024-08" db="EMBL/GenBank/DDBJ databases">
        <authorList>
            <person name="Arias E."/>
        </authorList>
    </citation>
    <scope>NUCLEOTIDE SEQUENCE [LARGE SCALE GENOMIC DNA]</scope>
    <source>
        <strain evidence="6 7">FAM 25317</strain>
    </source>
</reference>
<dbReference type="EMBL" id="JBGQPK010000039">
    <property type="protein sequence ID" value="MFL2029780.1"/>
    <property type="molecule type" value="Genomic_DNA"/>
</dbReference>
<dbReference type="Proteomes" id="UP001625389">
    <property type="component" value="Unassembled WGS sequence"/>
</dbReference>
<evidence type="ECO:0000256" key="1">
    <source>
        <dbReference type="ARBA" id="ARBA00000073"/>
    </source>
</evidence>
<dbReference type="InterPro" id="IPR020103">
    <property type="entry name" value="PsdUridine_synth_cat_dom_sf"/>
</dbReference>
<accession>A0ABW8UG53</accession>
<dbReference type="SUPFAM" id="SSF55120">
    <property type="entry name" value="Pseudouridine synthase"/>
    <property type="match status" value="1"/>
</dbReference>
<comment type="catalytic activity">
    <reaction evidence="1">
        <text>a uridine in RNA = a pseudouridine in RNA</text>
        <dbReference type="Rhea" id="RHEA:48348"/>
        <dbReference type="Rhea" id="RHEA-COMP:12068"/>
        <dbReference type="Rhea" id="RHEA-COMP:12069"/>
        <dbReference type="ChEBI" id="CHEBI:65314"/>
        <dbReference type="ChEBI" id="CHEBI:65315"/>
    </reaction>
</comment>
<evidence type="ECO:0000259" key="5">
    <source>
        <dbReference type="Pfam" id="PF00849"/>
    </source>
</evidence>
<evidence type="ECO:0000313" key="6">
    <source>
        <dbReference type="EMBL" id="MFL2029780.1"/>
    </source>
</evidence>
<evidence type="ECO:0000313" key="7">
    <source>
        <dbReference type="Proteomes" id="UP001625389"/>
    </source>
</evidence>
<dbReference type="Pfam" id="PF00849">
    <property type="entry name" value="PseudoU_synth_2"/>
    <property type="match status" value="1"/>
</dbReference>
<dbReference type="RefSeq" id="WP_407137536.1">
    <property type="nucleotide sequence ID" value="NZ_JBGQPK010000039.1"/>
</dbReference>
<dbReference type="PANTHER" id="PTHR21600">
    <property type="entry name" value="MITOCHONDRIAL RNA PSEUDOURIDINE SYNTHASE"/>
    <property type="match status" value="1"/>
</dbReference>
<name>A0ABW8UG53_9LACO</name>
<dbReference type="CDD" id="cd02869">
    <property type="entry name" value="PseudoU_synth_RluA_like"/>
    <property type="match status" value="1"/>
</dbReference>
<protein>
    <recommendedName>
        <fullName evidence="3">RNA pseudouridylate synthase</fullName>
    </recommendedName>
    <alternativeName>
        <fullName evidence="4">RNA-uridine isomerase</fullName>
    </alternativeName>
</protein>
<feature type="domain" description="Pseudouridine synthase RsuA/RluA-like" evidence="5">
    <location>
        <begin position="84"/>
        <end position="236"/>
    </location>
</feature>
<dbReference type="InterPro" id="IPR006145">
    <property type="entry name" value="PsdUridine_synth_RsuA/RluA"/>
</dbReference>
<keyword evidence="7" id="KW-1185">Reference proteome</keyword>
<evidence type="ECO:0000256" key="2">
    <source>
        <dbReference type="ARBA" id="ARBA00010876"/>
    </source>
</evidence>
<evidence type="ECO:0000256" key="3">
    <source>
        <dbReference type="ARBA" id="ARBA00031870"/>
    </source>
</evidence>